<dbReference type="InterPro" id="IPR003961">
    <property type="entry name" value="FN3_dom"/>
</dbReference>
<evidence type="ECO:0000256" key="11">
    <source>
        <dbReference type="ARBA" id="ARBA00023136"/>
    </source>
</evidence>
<dbReference type="InterPro" id="IPR001187">
    <property type="entry name" value="Tissue_factor"/>
</dbReference>
<keyword evidence="6 17" id="KW-0812">Transmembrane</keyword>
<comment type="subcellular location">
    <subcellularLocation>
        <location evidence="2">Membrane</location>
        <topology evidence="2">Single-pass type I membrane protein</topology>
    </subcellularLocation>
</comment>
<evidence type="ECO:0000256" key="9">
    <source>
        <dbReference type="ARBA" id="ARBA00022989"/>
    </source>
</evidence>
<evidence type="ECO:0000256" key="13">
    <source>
        <dbReference type="ARBA" id="ARBA00023157"/>
    </source>
</evidence>
<feature type="transmembrane region" description="Helical" evidence="17">
    <location>
        <begin position="242"/>
        <end position="267"/>
    </location>
</feature>
<evidence type="ECO:0000256" key="17">
    <source>
        <dbReference type="SAM" id="Phobius"/>
    </source>
</evidence>
<evidence type="ECO:0000256" key="10">
    <source>
        <dbReference type="ARBA" id="ARBA00023084"/>
    </source>
</evidence>
<evidence type="ECO:0000256" key="12">
    <source>
        <dbReference type="ARBA" id="ARBA00023139"/>
    </source>
</evidence>
<evidence type="ECO:0000256" key="6">
    <source>
        <dbReference type="ARBA" id="ARBA00022692"/>
    </source>
</evidence>
<comment type="subunit">
    <text evidence="4">Interacts with HSPE; the interaction, inhibited by heparin, promotes the generation of activated factor X and activates coagulation in the presence of activated factor VII.</text>
</comment>
<keyword evidence="8 18" id="KW-0732">Signal</keyword>
<evidence type="ECO:0000256" key="1">
    <source>
        <dbReference type="ARBA" id="ARBA00002201"/>
    </source>
</evidence>
<evidence type="ECO:0000256" key="15">
    <source>
        <dbReference type="ARBA" id="ARBA00023288"/>
    </source>
</evidence>
<accession>C6GBS1</accession>
<evidence type="ECO:0000259" key="20">
    <source>
        <dbReference type="Pfam" id="PF09294"/>
    </source>
</evidence>
<protein>
    <recommendedName>
        <fullName evidence="5">Tissue factor</fullName>
    </recommendedName>
    <alternativeName>
        <fullName evidence="16">Coagulation factor III</fullName>
    </alternativeName>
</protein>
<evidence type="ECO:0000256" key="16">
    <source>
        <dbReference type="ARBA" id="ARBA00031171"/>
    </source>
</evidence>
<feature type="domain" description="Fibronectin type-III" evidence="19">
    <location>
        <begin position="10"/>
        <end position="104"/>
    </location>
</feature>
<keyword evidence="11 17" id="KW-0472">Membrane</keyword>
<evidence type="ECO:0000256" key="5">
    <source>
        <dbReference type="ARBA" id="ARBA00018722"/>
    </source>
</evidence>
<keyword evidence="15" id="KW-0449">Lipoprotein</keyword>
<dbReference type="Pfam" id="PF01108">
    <property type="entry name" value="Tissue_fac"/>
    <property type="match status" value="1"/>
</dbReference>
<evidence type="ECO:0000259" key="19">
    <source>
        <dbReference type="Pfam" id="PF01108"/>
    </source>
</evidence>
<dbReference type="PANTHER" id="PTHR20859:SF22">
    <property type="entry name" value="TISSUE FACTOR"/>
    <property type="match status" value="1"/>
</dbReference>
<feature type="chain" id="PRO_5002965630" description="Tissue factor" evidence="18">
    <location>
        <begin position="23"/>
        <end position="287"/>
    </location>
</feature>
<sequence>MRAPQPLLLALFCLWHLSATVAVTDAQAFPTAVNITWSSLNFKTILEWQPKPTNFVYTVEISGQRSDWKKKCIYTENTECDVTDQLMDVNDTYRARVISSLPGNEDVPEEPLYTLSPPFTPSKQTKIGRPGIKSYVLNDDKTKLKVEIEEPMSPYRSPSGGFRSVREVLKTELRYTLFYWRASSTGKKQATTTTSEIEISVDKGESYCFFIQATVPSRREDRESPESPTQCTSQKGSVIDEYGVLIAVIIAVVLIVIIAIALCVTLYKCKKSKQDAAKKEHMPLPEA</sequence>
<feature type="signal peptide" evidence="18">
    <location>
        <begin position="1"/>
        <end position="22"/>
    </location>
</feature>
<dbReference type="PRINTS" id="PR00346">
    <property type="entry name" value="TISSUEFACTOR"/>
</dbReference>
<dbReference type="SUPFAM" id="SSF49265">
    <property type="entry name" value="Fibronectin type III"/>
    <property type="match status" value="2"/>
</dbReference>
<keyword evidence="12" id="KW-0564">Palmitate</keyword>
<dbReference type="InterPro" id="IPR013783">
    <property type="entry name" value="Ig-like_fold"/>
</dbReference>
<reference evidence="21" key="1">
    <citation type="journal article" date="2010" name="Mech. Dev.">
        <title>Tissue factor expression in newt iris coincides with thrombin activation and lens regeneration.</title>
        <authorList>
            <person name="Godwin J.W."/>
            <person name="Liem K.F.Jr."/>
            <person name="Brockes J.P."/>
        </authorList>
    </citation>
    <scope>NUCLEOTIDE SEQUENCE</scope>
</reference>
<evidence type="ECO:0000256" key="2">
    <source>
        <dbReference type="ARBA" id="ARBA00004479"/>
    </source>
</evidence>
<keyword evidence="9 17" id="KW-1133">Transmembrane helix</keyword>
<dbReference type="EMBL" id="FJ810852">
    <property type="protein sequence ID" value="ACS68242.1"/>
    <property type="molecule type" value="mRNA"/>
</dbReference>
<name>C6GBS1_NOTVI</name>
<keyword evidence="10" id="KW-0094">Blood coagulation</keyword>
<keyword evidence="14" id="KW-0325">Glycoprotein</keyword>
<keyword evidence="13" id="KW-1015">Disulfide bond</keyword>
<feature type="domain" description="Interferon/interleukin receptor" evidence="20">
    <location>
        <begin position="125"/>
        <end position="234"/>
    </location>
</feature>
<dbReference type="GO" id="GO:0005886">
    <property type="term" value="C:plasma membrane"/>
    <property type="evidence" value="ECO:0007669"/>
    <property type="project" value="TreeGrafter"/>
</dbReference>
<dbReference type="GO" id="GO:0004896">
    <property type="term" value="F:cytokine receptor activity"/>
    <property type="evidence" value="ECO:0007669"/>
    <property type="project" value="TreeGrafter"/>
</dbReference>
<organism evidence="21">
    <name type="scientific">Notophthalmus viridescens</name>
    <name type="common">Eastern newt</name>
    <name type="synonym">Triturus viridescens</name>
    <dbReference type="NCBI Taxonomy" id="8316"/>
    <lineage>
        <taxon>Eukaryota</taxon>
        <taxon>Metazoa</taxon>
        <taxon>Chordata</taxon>
        <taxon>Craniata</taxon>
        <taxon>Vertebrata</taxon>
        <taxon>Euteleostomi</taxon>
        <taxon>Amphibia</taxon>
        <taxon>Batrachia</taxon>
        <taxon>Caudata</taxon>
        <taxon>Salamandroidea</taxon>
        <taxon>Salamandridae</taxon>
        <taxon>Pleurodelinae</taxon>
        <taxon>Notophthalmus</taxon>
    </lineage>
</organism>
<comment type="similarity">
    <text evidence="3">Belongs to the tissue factor family.</text>
</comment>
<dbReference type="FunFam" id="2.60.40.10:FF:000899">
    <property type="entry name" value="Tissue factor"/>
    <property type="match status" value="1"/>
</dbReference>
<dbReference type="GO" id="GO:0007596">
    <property type="term" value="P:blood coagulation"/>
    <property type="evidence" value="ECO:0007669"/>
    <property type="project" value="UniProtKB-KW"/>
</dbReference>
<dbReference type="InterPro" id="IPR036116">
    <property type="entry name" value="FN3_sf"/>
</dbReference>
<dbReference type="AlphaFoldDB" id="C6GBS1"/>
<evidence type="ECO:0000256" key="18">
    <source>
        <dbReference type="SAM" id="SignalP"/>
    </source>
</evidence>
<evidence type="ECO:0000256" key="4">
    <source>
        <dbReference type="ARBA" id="ARBA00011184"/>
    </source>
</evidence>
<dbReference type="InterPro" id="IPR050650">
    <property type="entry name" value="Type-II_Cytokine-TF_Rcpt"/>
</dbReference>
<dbReference type="Pfam" id="PF09294">
    <property type="entry name" value="Interfer-bind"/>
    <property type="match status" value="1"/>
</dbReference>
<dbReference type="Gene3D" id="2.60.40.10">
    <property type="entry name" value="Immunoglobulins"/>
    <property type="match status" value="2"/>
</dbReference>
<evidence type="ECO:0000313" key="21">
    <source>
        <dbReference type="EMBL" id="ACS68242.1"/>
    </source>
</evidence>
<dbReference type="InterPro" id="IPR015373">
    <property type="entry name" value="Interferon/interleukin_rcp_dom"/>
</dbReference>
<comment type="function">
    <text evidence="1">Initiates blood coagulation by forming a complex with circulating factor VII or VIIa. The [TF:VIIa] complex activates factors IX or X by specific limited proteolysis. TF plays a role in normal hemostasis by initiating the cell-surface assembly and propagation of the coagulation protease cascade.</text>
</comment>
<evidence type="ECO:0000256" key="8">
    <source>
        <dbReference type="ARBA" id="ARBA00022729"/>
    </source>
</evidence>
<evidence type="ECO:0000256" key="3">
    <source>
        <dbReference type="ARBA" id="ARBA00009197"/>
    </source>
</evidence>
<evidence type="ECO:0000256" key="7">
    <source>
        <dbReference type="ARBA" id="ARBA00022696"/>
    </source>
</evidence>
<keyword evidence="7" id="KW-0356">Hemostasis</keyword>
<evidence type="ECO:0000256" key="14">
    <source>
        <dbReference type="ARBA" id="ARBA00023180"/>
    </source>
</evidence>
<dbReference type="PANTHER" id="PTHR20859">
    <property type="entry name" value="INTERFERON/INTERLEUKIN RECEPTOR"/>
    <property type="match status" value="1"/>
</dbReference>
<proteinExistence type="evidence at transcript level"/>